<dbReference type="PATRIC" id="fig|861299.3.peg.5656"/>
<evidence type="ECO:0000313" key="6">
    <source>
        <dbReference type="EMBL" id="AHG93154.1"/>
    </source>
</evidence>
<keyword evidence="3 4" id="KW-0326">Glycosidase</keyword>
<dbReference type="SMART" id="SM00710">
    <property type="entry name" value="PbH1"/>
    <property type="match status" value="4"/>
</dbReference>
<dbReference type="InterPro" id="IPR011050">
    <property type="entry name" value="Pectin_lyase_fold/virulence"/>
</dbReference>
<dbReference type="RefSeq" id="WP_148306592.1">
    <property type="nucleotide sequence ID" value="NZ_CP007130.1"/>
</dbReference>
<keyword evidence="2 4" id="KW-0378">Hydrolase</keyword>
<gene>
    <name evidence="6" type="ORF">J421_5619</name>
</gene>
<geneLocation type="plasmid" evidence="6 7">
    <name>2</name>
</geneLocation>
<feature type="signal peptide" evidence="5">
    <location>
        <begin position="1"/>
        <end position="28"/>
    </location>
</feature>
<evidence type="ECO:0000256" key="5">
    <source>
        <dbReference type="SAM" id="SignalP"/>
    </source>
</evidence>
<keyword evidence="5" id="KW-0732">Signal</keyword>
<dbReference type="PANTHER" id="PTHR31339:SF9">
    <property type="entry name" value="PLASMIN AND FIBRONECTIN-BINDING PROTEIN A"/>
    <property type="match status" value="1"/>
</dbReference>
<accession>W0RQ82</accession>
<dbReference type="InterPro" id="IPR000743">
    <property type="entry name" value="Glyco_hydro_28"/>
</dbReference>
<comment type="similarity">
    <text evidence="1 4">Belongs to the glycosyl hydrolase 28 family.</text>
</comment>
<protein>
    <submittedName>
        <fullName evidence="6">Glycoside hydrolase family 28</fullName>
    </submittedName>
</protein>
<dbReference type="InterPro" id="IPR051801">
    <property type="entry name" value="GH28_Enzymes"/>
</dbReference>
<keyword evidence="6" id="KW-0614">Plasmid</keyword>
<keyword evidence="7" id="KW-1185">Reference proteome</keyword>
<dbReference type="InParanoid" id="W0RQ82"/>
<feature type="chain" id="PRO_5004795259" evidence="5">
    <location>
        <begin position="29"/>
        <end position="481"/>
    </location>
</feature>
<dbReference type="GO" id="GO:0004650">
    <property type="term" value="F:polygalacturonase activity"/>
    <property type="evidence" value="ECO:0007669"/>
    <property type="project" value="InterPro"/>
</dbReference>
<evidence type="ECO:0000256" key="1">
    <source>
        <dbReference type="ARBA" id="ARBA00008834"/>
    </source>
</evidence>
<dbReference type="OrthoDB" id="186230at2"/>
<evidence type="ECO:0000256" key="4">
    <source>
        <dbReference type="RuleBase" id="RU361169"/>
    </source>
</evidence>
<organism evidence="6 7">
    <name type="scientific">Gemmatirosa kalamazoonensis</name>
    <dbReference type="NCBI Taxonomy" id="861299"/>
    <lineage>
        <taxon>Bacteria</taxon>
        <taxon>Pseudomonadati</taxon>
        <taxon>Gemmatimonadota</taxon>
        <taxon>Gemmatimonadia</taxon>
        <taxon>Gemmatimonadales</taxon>
        <taxon>Gemmatimonadaceae</taxon>
        <taxon>Gemmatirosa</taxon>
    </lineage>
</organism>
<name>W0RQ82_9BACT</name>
<dbReference type="Pfam" id="PF00295">
    <property type="entry name" value="Glyco_hydro_28"/>
    <property type="match status" value="1"/>
</dbReference>
<proteinExistence type="inferred from homology"/>
<dbReference type="PANTHER" id="PTHR31339">
    <property type="entry name" value="PECTIN LYASE-RELATED"/>
    <property type="match status" value="1"/>
</dbReference>
<evidence type="ECO:0000256" key="3">
    <source>
        <dbReference type="ARBA" id="ARBA00023295"/>
    </source>
</evidence>
<evidence type="ECO:0000313" key="7">
    <source>
        <dbReference type="Proteomes" id="UP000019151"/>
    </source>
</evidence>
<dbReference type="InterPro" id="IPR006626">
    <property type="entry name" value="PbH1"/>
</dbReference>
<dbReference type="AlphaFoldDB" id="W0RQ82"/>
<sequence length="481" mass="52070">MKTWPFSAFSAAPRAMLVGALVTQVARADDLPAWASKVGTRRHPVATRVCSANARGAVGDGATKSTAAIQRAIDECSAAGGGVVRFDAGSYVTGALFVKHDVELRVDSGVTLLGSQDDADYPVMPTRVAGIEMPWPAALINVNDQRNVKIAGRGTIDGRGQKWWDKYWTLRRSLYEPQGLRWAVDYDAQRVRLVVVSRSSDVTIEEVNLRRSGFWTVQLLYSDHVTVDGISIADNGGPSTDGVDIDSSEWVLVQRTDIANNDDTICLKAGRDADGLRVNRPTQYVVIRDNVARKGAGVVSFGSETSGSIRHVVALNNRGTGTNAGIIFKSARTRGGVVEDVLVRGLVLENVPTAFSFTLDWNPSYSYATLPKDSTNVPAHWRVLATPVTPAERGLAEFRDITIEHVRVTGARRVFVAAGLPSKPIHDVRWRDVQAEGQAAGSIEWARGWTMTDVTVRAADGQPVRITNSERVQAPAGDGTR</sequence>
<dbReference type="GO" id="GO:0005975">
    <property type="term" value="P:carbohydrate metabolic process"/>
    <property type="evidence" value="ECO:0007669"/>
    <property type="project" value="InterPro"/>
</dbReference>
<dbReference type="eggNOG" id="COG5434">
    <property type="taxonomic scope" value="Bacteria"/>
</dbReference>
<evidence type="ECO:0000256" key="2">
    <source>
        <dbReference type="ARBA" id="ARBA00022801"/>
    </source>
</evidence>
<reference evidence="6 7" key="1">
    <citation type="journal article" date="2014" name="Genome Announc.">
        <title>Genome Sequence and Methylome of Soil Bacterium Gemmatirosa kalamazoonensis KBS708T, a Member of the Rarely Cultivated Gemmatimonadetes Phylum.</title>
        <authorList>
            <person name="Debruyn J.M."/>
            <person name="Radosevich M."/>
            <person name="Wommack K.E."/>
            <person name="Polson S.W."/>
            <person name="Hauser L.J."/>
            <person name="Fawaz M.N."/>
            <person name="Korlach J."/>
            <person name="Tsai Y.C."/>
        </authorList>
    </citation>
    <scope>NUCLEOTIDE SEQUENCE [LARGE SCALE GENOMIC DNA]</scope>
    <source>
        <strain evidence="6 7">KBS708</strain>
        <plasmid evidence="7">Plasmid 2</plasmid>
    </source>
</reference>
<dbReference type="Gene3D" id="2.160.20.10">
    <property type="entry name" value="Single-stranded right-handed beta-helix, Pectin lyase-like"/>
    <property type="match status" value="1"/>
</dbReference>
<dbReference type="SUPFAM" id="SSF51126">
    <property type="entry name" value="Pectin lyase-like"/>
    <property type="match status" value="1"/>
</dbReference>
<dbReference type="EMBL" id="CP007130">
    <property type="protein sequence ID" value="AHG93154.1"/>
    <property type="molecule type" value="Genomic_DNA"/>
</dbReference>
<dbReference type="Proteomes" id="UP000019151">
    <property type="component" value="Plasmid 2"/>
</dbReference>
<dbReference type="HOGENOM" id="CLU_016031_8_3_0"/>
<dbReference type="KEGG" id="gba:J421_5619"/>
<dbReference type="InterPro" id="IPR012334">
    <property type="entry name" value="Pectin_lyas_fold"/>
</dbReference>